<keyword evidence="1" id="KW-0812">Transmembrane</keyword>
<keyword evidence="4" id="KW-1185">Reference proteome</keyword>
<sequence>MLWTIVPSHRLIVIIIFHGSAPTATCPNTISFHQSPSSPLPHFCNTRIIFRFHTPTPALVPQPPLPTASTASTPSVPSATETINSYIVIVCVIVYAIGLWWYTRSAGLEAGWRGEGRRTGDN</sequence>
<feature type="transmembrane region" description="Helical" evidence="1">
    <location>
        <begin position="83"/>
        <end position="103"/>
    </location>
</feature>
<keyword evidence="1" id="KW-0472">Membrane</keyword>
<evidence type="ECO:0000256" key="2">
    <source>
        <dbReference type="SAM" id="SignalP"/>
    </source>
</evidence>
<dbReference type="Proteomes" id="UP000298138">
    <property type="component" value="Unassembled WGS sequence"/>
</dbReference>
<evidence type="ECO:0000256" key="1">
    <source>
        <dbReference type="SAM" id="Phobius"/>
    </source>
</evidence>
<dbReference type="InParanoid" id="A0A4S2MZZ7"/>
<dbReference type="EMBL" id="ML220116">
    <property type="protein sequence ID" value="TGZ82317.1"/>
    <property type="molecule type" value="Genomic_DNA"/>
</dbReference>
<gene>
    <name evidence="3" type="ORF">EX30DRAFT_221988</name>
</gene>
<name>A0A4S2MZZ7_9PEZI</name>
<proteinExistence type="predicted"/>
<accession>A0A4S2MZZ7</accession>
<protein>
    <submittedName>
        <fullName evidence="3">Uncharacterized protein</fullName>
    </submittedName>
</protein>
<feature type="signal peptide" evidence="2">
    <location>
        <begin position="1"/>
        <end position="25"/>
    </location>
</feature>
<reference evidence="3 4" key="1">
    <citation type="submission" date="2019-04" db="EMBL/GenBank/DDBJ databases">
        <title>Comparative genomics and transcriptomics to analyze fruiting body development in filamentous ascomycetes.</title>
        <authorList>
            <consortium name="DOE Joint Genome Institute"/>
            <person name="Lutkenhaus R."/>
            <person name="Traeger S."/>
            <person name="Breuer J."/>
            <person name="Kuo A."/>
            <person name="Lipzen A."/>
            <person name="Pangilinan J."/>
            <person name="Dilworth D."/>
            <person name="Sandor L."/>
            <person name="Poggeler S."/>
            <person name="Barry K."/>
            <person name="Grigoriev I.V."/>
            <person name="Nowrousian M."/>
        </authorList>
    </citation>
    <scope>NUCLEOTIDE SEQUENCE [LARGE SCALE GENOMIC DNA]</scope>
    <source>
        <strain evidence="3 4">CBS 389.68</strain>
    </source>
</reference>
<organism evidence="3 4">
    <name type="scientific">Ascodesmis nigricans</name>
    <dbReference type="NCBI Taxonomy" id="341454"/>
    <lineage>
        <taxon>Eukaryota</taxon>
        <taxon>Fungi</taxon>
        <taxon>Dikarya</taxon>
        <taxon>Ascomycota</taxon>
        <taxon>Pezizomycotina</taxon>
        <taxon>Pezizomycetes</taxon>
        <taxon>Pezizales</taxon>
        <taxon>Ascodesmidaceae</taxon>
        <taxon>Ascodesmis</taxon>
    </lineage>
</organism>
<keyword evidence="2" id="KW-0732">Signal</keyword>
<evidence type="ECO:0000313" key="4">
    <source>
        <dbReference type="Proteomes" id="UP000298138"/>
    </source>
</evidence>
<dbReference type="AlphaFoldDB" id="A0A4S2MZZ7"/>
<feature type="chain" id="PRO_5020809243" evidence="2">
    <location>
        <begin position="26"/>
        <end position="122"/>
    </location>
</feature>
<keyword evidence="1" id="KW-1133">Transmembrane helix</keyword>
<evidence type="ECO:0000313" key="3">
    <source>
        <dbReference type="EMBL" id="TGZ82317.1"/>
    </source>
</evidence>